<dbReference type="InterPro" id="IPR013255">
    <property type="entry name" value="Spc25_C"/>
</dbReference>
<dbReference type="OrthoDB" id="6353017at2759"/>
<keyword evidence="8 9" id="KW-0137">Centromere</keyword>
<evidence type="ECO:0000256" key="2">
    <source>
        <dbReference type="ARBA" id="ARBA00022454"/>
    </source>
</evidence>
<keyword evidence="6" id="KW-0175">Coiled coil</keyword>
<dbReference type="GO" id="GO:0007059">
    <property type="term" value="P:chromosome segregation"/>
    <property type="evidence" value="ECO:0007669"/>
    <property type="project" value="InterPro"/>
</dbReference>
<keyword evidence="4 9" id="KW-0498">Mitosis</keyword>
<dbReference type="STRING" id="1806994.A0A507C0Z3"/>
<keyword evidence="5 9" id="KW-0995">Kinetochore</keyword>
<dbReference type="GO" id="GO:0005634">
    <property type="term" value="C:nucleus"/>
    <property type="evidence" value="ECO:0007669"/>
    <property type="project" value="UniProtKB-SubCell"/>
</dbReference>
<evidence type="ECO:0000313" key="11">
    <source>
        <dbReference type="EMBL" id="TPX31724.1"/>
    </source>
</evidence>
<dbReference type="AlphaFoldDB" id="A0A507C0Z3"/>
<dbReference type="GO" id="GO:0031262">
    <property type="term" value="C:Ndc80 complex"/>
    <property type="evidence" value="ECO:0007669"/>
    <property type="project" value="InterPro"/>
</dbReference>
<dbReference type="GO" id="GO:0051301">
    <property type="term" value="P:cell division"/>
    <property type="evidence" value="ECO:0007669"/>
    <property type="project" value="UniProtKB-UniRule"/>
</dbReference>
<evidence type="ECO:0000256" key="1">
    <source>
        <dbReference type="ARBA" id="ARBA00006379"/>
    </source>
</evidence>
<evidence type="ECO:0000256" key="6">
    <source>
        <dbReference type="ARBA" id="ARBA00023054"/>
    </source>
</evidence>
<comment type="similarity">
    <text evidence="1 9">Belongs to the SPC25 family.</text>
</comment>
<keyword evidence="12" id="KW-1185">Reference proteome</keyword>
<evidence type="ECO:0000256" key="4">
    <source>
        <dbReference type="ARBA" id="ARBA00022776"/>
    </source>
</evidence>
<dbReference type="GeneID" id="42006256"/>
<protein>
    <recommendedName>
        <fullName evidence="9">Kinetochore protein SPC25</fullName>
    </recommendedName>
</protein>
<evidence type="ECO:0000313" key="12">
    <source>
        <dbReference type="Proteomes" id="UP000319731"/>
    </source>
</evidence>
<sequence length="229" mass="26784">MASELALSLPSGDNHFDELRIKSTSFIRDFDIWISSKKAEYVQARTLHQRQAVSDADNQERTTRQIDSCIAKAAEISSDHHTQRRNIESNTRTLESLQENAKERSSAKQELEIRVNNLASDIKKRREGVPYIVKPFQALYYVAYKYLYIIALAQRRRSRLEQVLNLQPELQAYEERLKIHVGTLKENLLLFKFTHINERDHSQEYQFVVDVNEKAYKVGRSEQERNAAE</sequence>
<keyword evidence="9" id="KW-0539">Nucleus</keyword>
<evidence type="ECO:0000259" key="10">
    <source>
        <dbReference type="Pfam" id="PF08234"/>
    </source>
</evidence>
<dbReference type="RefSeq" id="XP_031023083.1">
    <property type="nucleotide sequence ID" value="XM_031170959.1"/>
</dbReference>
<evidence type="ECO:0000256" key="5">
    <source>
        <dbReference type="ARBA" id="ARBA00022838"/>
    </source>
</evidence>
<evidence type="ECO:0000256" key="3">
    <source>
        <dbReference type="ARBA" id="ARBA00022618"/>
    </source>
</evidence>
<dbReference type="EMBL" id="QEAO01000040">
    <property type="protein sequence ID" value="TPX31724.1"/>
    <property type="molecule type" value="Genomic_DNA"/>
</dbReference>
<comment type="subcellular location">
    <subcellularLocation>
        <location evidence="9">Nucleus</location>
    </subcellularLocation>
    <subcellularLocation>
        <location evidence="9">Chromosome</location>
        <location evidence="9">Centromere</location>
        <location evidence="9">Kinetochore</location>
    </subcellularLocation>
</comment>
<comment type="caution">
    <text evidence="11">The sequence shown here is derived from an EMBL/GenBank/DDBJ whole genome shotgun (WGS) entry which is preliminary data.</text>
</comment>
<proteinExistence type="inferred from homology"/>
<gene>
    <name evidence="11" type="ORF">SmJEL517_g05031</name>
</gene>
<comment type="subunit">
    <text evidence="9">Component of the NDC80 complex.</text>
</comment>
<keyword evidence="2 9" id="KW-0158">Chromosome</keyword>
<comment type="function">
    <text evidence="9">Acts as a component of the essential kinetochore-associated NDC80 complex, which is required for chromosome segregation and spindle checkpoint activity.</text>
</comment>
<dbReference type="Proteomes" id="UP000319731">
    <property type="component" value="Unassembled WGS sequence"/>
</dbReference>
<keyword evidence="7 9" id="KW-0131">Cell cycle</keyword>
<keyword evidence="3 9" id="KW-0132">Cell division</keyword>
<dbReference type="Gene3D" id="3.30.457.50">
    <property type="entry name" value="Chromosome segregation protein Spc25"/>
    <property type="match status" value="1"/>
</dbReference>
<dbReference type="Pfam" id="PF08234">
    <property type="entry name" value="Spindle_Spc25"/>
    <property type="match status" value="1"/>
</dbReference>
<dbReference type="CDD" id="cd23784">
    <property type="entry name" value="RWD_Spc25"/>
    <property type="match status" value="1"/>
</dbReference>
<organism evidence="11 12">
    <name type="scientific">Synchytrium microbalum</name>
    <dbReference type="NCBI Taxonomy" id="1806994"/>
    <lineage>
        <taxon>Eukaryota</taxon>
        <taxon>Fungi</taxon>
        <taxon>Fungi incertae sedis</taxon>
        <taxon>Chytridiomycota</taxon>
        <taxon>Chytridiomycota incertae sedis</taxon>
        <taxon>Chytridiomycetes</taxon>
        <taxon>Synchytriales</taxon>
        <taxon>Synchytriaceae</taxon>
        <taxon>Synchytrium</taxon>
    </lineage>
</organism>
<evidence type="ECO:0000256" key="7">
    <source>
        <dbReference type="ARBA" id="ARBA00023306"/>
    </source>
</evidence>
<reference evidence="11 12" key="1">
    <citation type="journal article" date="2019" name="Sci. Rep.">
        <title>Comparative genomics of chytrid fungi reveal insights into the obligate biotrophic and pathogenic lifestyle of Synchytrium endobioticum.</title>
        <authorList>
            <person name="van de Vossenberg B.T.L.H."/>
            <person name="Warris S."/>
            <person name="Nguyen H.D.T."/>
            <person name="van Gent-Pelzer M.P.E."/>
            <person name="Joly D.L."/>
            <person name="van de Geest H.C."/>
            <person name="Bonants P.J.M."/>
            <person name="Smith D.S."/>
            <person name="Levesque C.A."/>
            <person name="van der Lee T.A.J."/>
        </authorList>
    </citation>
    <scope>NUCLEOTIDE SEQUENCE [LARGE SCALE GENOMIC DNA]</scope>
    <source>
        <strain evidence="11 12">JEL517</strain>
    </source>
</reference>
<accession>A0A507C0Z3</accession>
<evidence type="ECO:0000256" key="8">
    <source>
        <dbReference type="ARBA" id="ARBA00023328"/>
    </source>
</evidence>
<evidence type="ECO:0000256" key="9">
    <source>
        <dbReference type="RuleBase" id="RU367150"/>
    </source>
</evidence>
<feature type="domain" description="Chromosome segregation protein Spc25 C-terminal" evidence="10">
    <location>
        <begin position="185"/>
        <end position="221"/>
    </location>
</feature>
<name>A0A507C0Z3_9FUNG</name>